<accession>A0A833QZ73</accession>
<comment type="caution">
    <text evidence="6">The sequence shown here is derived from an EMBL/GenBank/DDBJ whole genome shotgun (WGS) entry which is preliminary data.</text>
</comment>
<dbReference type="Proteomes" id="UP000623129">
    <property type="component" value="Unassembled WGS sequence"/>
</dbReference>
<dbReference type="Pfam" id="PF13178">
    <property type="entry name" value="DUF4005"/>
    <property type="match status" value="1"/>
</dbReference>
<dbReference type="PANTHER" id="PTHR32295">
    <property type="entry name" value="IQ-DOMAIN 5-RELATED"/>
    <property type="match status" value="1"/>
</dbReference>
<evidence type="ECO:0000256" key="3">
    <source>
        <dbReference type="ARBA" id="ARBA00024378"/>
    </source>
</evidence>
<proteinExistence type="inferred from homology"/>
<evidence type="ECO:0000256" key="1">
    <source>
        <dbReference type="ARBA" id="ARBA00022860"/>
    </source>
</evidence>
<evidence type="ECO:0000256" key="2">
    <source>
        <dbReference type="ARBA" id="ARBA00024341"/>
    </source>
</evidence>
<dbReference type="PROSITE" id="PS50096">
    <property type="entry name" value="IQ"/>
    <property type="match status" value="1"/>
</dbReference>
<evidence type="ECO:0000313" key="7">
    <source>
        <dbReference type="Proteomes" id="UP000623129"/>
    </source>
</evidence>
<evidence type="ECO:0000313" key="6">
    <source>
        <dbReference type="EMBL" id="KAF3329417.1"/>
    </source>
</evidence>
<keyword evidence="1" id="KW-0112">Calmodulin-binding</keyword>
<dbReference type="InterPro" id="IPR025064">
    <property type="entry name" value="DUF4005"/>
</dbReference>
<dbReference type="SMART" id="SM00015">
    <property type="entry name" value="IQ"/>
    <property type="match status" value="1"/>
</dbReference>
<evidence type="ECO:0000259" key="5">
    <source>
        <dbReference type="Pfam" id="PF13178"/>
    </source>
</evidence>
<reference evidence="6" key="1">
    <citation type="submission" date="2020-01" db="EMBL/GenBank/DDBJ databases">
        <title>Genome sequence of Kobresia littledalei, the first chromosome-level genome in the family Cyperaceae.</title>
        <authorList>
            <person name="Qu G."/>
        </authorList>
    </citation>
    <scope>NUCLEOTIDE SEQUENCE</scope>
    <source>
        <strain evidence="6">C.B.Clarke</strain>
        <tissue evidence="6">Leaf</tissue>
    </source>
</reference>
<dbReference type="EMBL" id="SWLB01000014">
    <property type="protein sequence ID" value="KAF3329417.1"/>
    <property type="molecule type" value="Genomic_DNA"/>
</dbReference>
<dbReference type="GO" id="GO:0005516">
    <property type="term" value="F:calmodulin binding"/>
    <property type="evidence" value="ECO:0007669"/>
    <property type="project" value="UniProtKB-KW"/>
</dbReference>
<dbReference type="Gene3D" id="1.20.5.190">
    <property type="match status" value="1"/>
</dbReference>
<name>A0A833QZ73_9POAL</name>
<feature type="region of interest" description="Disordered" evidence="4">
    <location>
        <begin position="448"/>
        <end position="481"/>
    </location>
</feature>
<evidence type="ECO:0000256" key="4">
    <source>
        <dbReference type="SAM" id="MobiDB-lite"/>
    </source>
</evidence>
<organism evidence="6 7">
    <name type="scientific">Carex littledalei</name>
    <dbReference type="NCBI Taxonomy" id="544730"/>
    <lineage>
        <taxon>Eukaryota</taxon>
        <taxon>Viridiplantae</taxon>
        <taxon>Streptophyta</taxon>
        <taxon>Embryophyta</taxon>
        <taxon>Tracheophyta</taxon>
        <taxon>Spermatophyta</taxon>
        <taxon>Magnoliopsida</taxon>
        <taxon>Liliopsida</taxon>
        <taxon>Poales</taxon>
        <taxon>Cyperaceae</taxon>
        <taxon>Cyperoideae</taxon>
        <taxon>Cariceae</taxon>
        <taxon>Carex</taxon>
        <taxon>Carex subgen. Euthyceras</taxon>
    </lineage>
</organism>
<dbReference type="AlphaFoldDB" id="A0A833QZ73"/>
<protein>
    <submittedName>
        <fullName evidence="6">Protein IQ-DOMAIN 14-like protein</fullName>
    </submittedName>
</protein>
<dbReference type="Pfam" id="PF00612">
    <property type="entry name" value="IQ"/>
    <property type="match status" value="1"/>
</dbReference>
<comment type="similarity">
    <text evidence="2">Belongs to the IQD family.</text>
</comment>
<keyword evidence="7" id="KW-1185">Reference proteome</keyword>
<comment type="subunit">
    <text evidence="3">Binds to multiple calmodulin (CaM) in the presence of Ca(2+) and CaM-like proteins.</text>
</comment>
<feature type="domain" description="DUF4005" evidence="5">
    <location>
        <begin position="466"/>
        <end position="508"/>
    </location>
</feature>
<dbReference type="OrthoDB" id="753382at2759"/>
<dbReference type="InterPro" id="IPR000048">
    <property type="entry name" value="IQ_motif_EF-hand-BS"/>
</dbReference>
<sequence>MGKKGNWFSAIKKAFTGSSKDKPVTARVEKKDDKDKKKWVFGKPKNREISTFIPLCREPSSIEKILGDADKDLEEPYKRHHQRSPNRRSVENERAQYWTRYRRSIEHESDPYHNRRSVEVYNHGDPYNNMVHQAPSNRLHHAQQVDQNRLPQIPSNRFEEQEQKSLHQVHLQMAQNESDLHHRETNVAPQKAQMVHVRRPKINPNVAHTSALKIQKAFRGYLARRNYRALKGLIRLQTMMRGNGVKRQTIEAMSHMRLLVKVQTQIHARRVEMMESRASQPHHTSEIDGIFGRWSTQPNAKGDYSWNDSVLTKEEMEARMRNKVEAVMKRERALAYAYSHQLLKAPPAMATAILADLHAGVNQWCWTPFERHPRDESCVNPRIKLPTQIQHGFNTPDEHYGKPKIKNPIETQFEFNTSFGRDLHLPEQSSEKPKIKHPIQTLQTQLAFNSRSPLQELTSSSKPKLKPKTKPSPIIRDDDSLTSCPPFTVPNYMAPTVSAKAKVKAKVHEKNEDKGGFSLGSIKWGKGSFWKETAPSEVSRRHRKTLSITSGISIDSAVSMPVVVGRRPFR</sequence>
<dbReference type="PANTHER" id="PTHR32295:SF113">
    <property type="entry name" value="PROTEIN IQ-DOMAIN 14"/>
    <property type="match status" value="1"/>
</dbReference>
<gene>
    <name evidence="6" type="ORF">FCM35_KLT04748</name>
</gene>